<protein>
    <submittedName>
        <fullName evidence="2">Uncharacterized protein</fullName>
    </submittedName>
</protein>
<accession>A0ABR0EF65</accession>
<name>A0ABR0EF65_ZASCE</name>
<dbReference type="Proteomes" id="UP001305779">
    <property type="component" value="Unassembled WGS sequence"/>
</dbReference>
<feature type="transmembrane region" description="Helical" evidence="1">
    <location>
        <begin position="57"/>
        <end position="76"/>
    </location>
</feature>
<dbReference type="PANTHER" id="PTHR28029:SF1">
    <property type="entry name" value="PROTEIN ILM1"/>
    <property type="match status" value="1"/>
</dbReference>
<keyword evidence="1" id="KW-0812">Transmembrane</keyword>
<keyword evidence="3" id="KW-1185">Reference proteome</keyword>
<dbReference type="PANTHER" id="PTHR28029">
    <property type="entry name" value="PROTEIN ILM1"/>
    <property type="match status" value="1"/>
</dbReference>
<dbReference type="Pfam" id="PF10311">
    <property type="entry name" value="Ilm1"/>
    <property type="match status" value="1"/>
</dbReference>
<keyword evidence="1" id="KW-1133">Transmembrane helix</keyword>
<dbReference type="InterPro" id="IPR018815">
    <property type="entry name" value="Incr_loss_mito_DNA_1"/>
</dbReference>
<evidence type="ECO:0000313" key="3">
    <source>
        <dbReference type="Proteomes" id="UP001305779"/>
    </source>
</evidence>
<evidence type="ECO:0000256" key="1">
    <source>
        <dbReference type="SAM" id="Phobius"/>
    </source>
</evidence>
<organism evidence="2 3">
    <name type="scientific">Zasmidium cellare</name>
    <name type="common">Wine cellar mold</name>
    <name type="synonym">Racodium cellare</name>
    <dbReference type="NCBI Taxonomy" id="395010"/>
    <lineage>
        <taxon>Eukaryota</taxon>
        <taxon>Fungi</taxon>
        <taxon>Dikarya</taxon>
        <taxon>Ascomycota</taxon>
        <taxon>Pezizomycotina</taxon>
        <taxon>Dothideomycetes</taxon>
        <taxon>Dothideomycetidae</taxon>
        <taxon>Mycosphaerellales</taxon>
        <taxon>Mycosphaerellaceae</taxon>
        <taxon>Zasmidium</taxon>
    </lineage>
</organism>
<dbReference type="EMBL" id="JAXOVC010000006">
    <property type="protein sequence ID" value="KAK4499881.1"/>
    <property type="molecule type" value="Genomic_DNA"/>
</dbReference>
<sequence>MEEAVALHYWLSNVPVRLAFLFGLTGYVYLFKEGGVFGSAAGSWRNTSIGEPLQNSLVFTFGFFEVAIWFWIFTSLREERREALRKRVEAAKAEADHL</sequence>
<reference evidence="2 3" key="1">
    <citation type="journal article" date="2023" name="G3 (Bethesda)">
        <title>A chromosome-level genome assembly of Zasmidium syzygii isolated from banana leaves.</title>
        <authorList>
            <person name="van Westerhoven A.C."/>
            <person name="Mehrabi R."/>
            <person name="Talebi R."/>
            <person name="Steentjes M.B.F."/>
            <person name="Corcolon B."/>
            <person name="Chong P.A."/>
            <person name="Kema G.H.J."/>
            <person name="Seidl M.F."/>
        </authorList>
    </citation>
    <scope>NUCLEOTIDE SEQUENCE [LARGE SCALE GENOMIC DNA]</scope>
    <source>
        <strain evidence="2 3">P124</strain>
    </source>
</reference>
<comment type="caution">
    <text evidence="2">The sequence shown here is derived from an EMBL/GenBank/DDBJ whole genome shotgun (WGS) entry which is preliminary data.</text>
</comment>
<proteinExistence type="predicted"/>
<feature type="transmembrane region" description="Helical" evidence="1">
    <location>
        <begin position="7"/>
        <end position="30"/>
    </location>
</feature>
<gene>
    <name evidence="2" type="ORF">PRZ48_008067</name>
</gene>
<keyword evidence="1" id="KW-0472">Membrane</keyword>
<evidence type="ECO:0000313" key="2">
    <source>
        <dbReference type="EMBL" id="KAK4499881.1"/>
    </source>
</evidence>